<dbReference type="GO" id="GO:0055085">
    <property type="term" value="P:transmembrane transport"/>
    <property type="evidence" value="ECO:0007669"/>
    <property type="project" value="TreeGrafter"/>
</dbReference>
<comment type="caution">
    <text evidence="10">The sequence shown here is derived from an EMBL/GenBank/DDBJ whole genome shotgun (WGS) entry which is preliminary data.</text>
</comment>
<proteinExistence type="inferred from homology"/>
<keyword evidence="3" id="KW-0813">Transport</keyword>
<keyword evidence="6 9" id="KW-1133">Transmembrane helix</keyword>
<feature type="transmembrane region" description="Helical" evidence="9">
    <location>
        <begin position="271"/>
        <end position="292"/>
    </location>
</feature>
<evidence type="ECO:0000313" key="11">
    <source>
        <dbReference type="Proteomes" id="UP001319104"/>
    </source>
</evidence>
<gene>
    <name evidence="10" type="ORF">KI659_10485</name>
</gene>
<keyword evidence="7 9" id="KW-0472">Membrane</keyword>
<feature type="transmembrane region" description="Helical" evidence="9">
    <location>
        <begin position="241"/>
        <end position="264"/>
    </location>
</feature>
<evidence type="ECO:0000256" key="6">
    <source>
        <dbReference type="ARBA" id="ARBA00022989"/>
    </source>
</evidence>
<evidence type="ECO:0000256" key="8">
    <source>
        <dbReference type="SAM" id="MobiDB-lite"/>
    </source>
</evidence>
<keyword evidence="5 9" id="KW-0812">Transmembrane</keyword>
<evidence type="ECO:0000256" key="5">
    <source>
        <dbReference type="ARBA" id="ARBA00022692"/>
    </source>
</evidence>
<feature type="transmembrane region" description="Helical" evidence="9">
    <location>
        <begin position="31"/>
        <end position="52"/>
    </location>
</feature>
<feature type="transmembrane region" description="Helical" evidence="9">
    <location>
        <begin position="312"/>
        <end position="337"/>
    </location>
</feature>
<feature type="transmembrane region" description="Helical" evidence="9">
    <location>
        <begin position="160"/>
        <end position="180"/>
    </location>
</feature>
<dbReference type="EMBL" id="JAHCMY010000005">
    <property type="protein sequence ID" value="MBS9524442.1"/>
    <property type="molecule type" value="Genomic_DNA"/>
</dbReference>
<feature type="transmembrane region" description="Helical" evidence="9">
    <location>
        <begin position="7"/>
        <end position="25"/>
    </location>
</feature>
<dbReference type="AlphaFoldDB" id="A0AAP2CM60"/>
<sequence length="372" mass="41695">MEKGKKVLFYSTLFIVGTYFLFQGIAYSKPFLAPLVTAMILAFLMLPITYAFEKWGMKKVWATISSTLVLVLVSGGIVALIFLQIKDFAEDWEEMKSTMFEKMEEFSTYLADNTMLEEEQIDEVTPEPEDEKDQEEGEDESDPSEEEETAEQAMSVVSTIMTSLTNVLLTLVYVFMFIHFRGRFKEFILRFIPSEKRSKVSKIISRSSKVSRHYLAGRLLLMAILTGMYFTGLLISGLENAFVISLIAAVLSIIPFIGNMIGYVIALSLGLLADGGSGTLIGITVTFLIAQFVDSYILQPIILGDKVDVHPFFIILSVILGNELWGVIGMVLAIPVFGMITVICRHVPVLNPFGYLFSQTDIEEPEDKNRLL</sequence>
<evidence type="ECO:0000256" key="7">
    <source>
        <dbReference type="ARBA" id="ARBA00023136"/>
    </source>
</evidence>
<dbReference type="Proteomes" id="UP001319104">
    <property type="component" value="Unassembled WGS sequence"/>
</dbReference>
<dbReference type="InterPro" id="IPR002549">
    <property type="entry name" value="AI-2E-like"/>
</dbReference>
<dbReference type="Pfam" id="PF01594">
    <property type="entry name" value="AI-2E_transport"/>
    <property type="match status" value="1"/>
</dbReference>
<evidence type="ECO:0000256" key="9">
    <source>
        <dbReference type="SAM" id="Phobius"/>
    </source>
</evidence>
<comment type="similarity">
    <text evidence="2">Belongs to the autoinducer-2 exporter (AI-2E) (TC 2.A.86) family.</text>
</comment>
<evidence type="ECO:0000256" key="3">
    <source>
        <dbReference type="ARBA" id="ARBA00022448"/>
    </source>
</evidence>
<protein>
    <submittedName>
        <fullName evidence="10">AI-2E family transporter</fullName>
    </submittedName>
</protein>
<feature type="transmembrane region" description="Helical" evidence="9">
    <location>
        <begin position="64"/>
        <end position="85"/>
    </location>
</feature>
<dbReference type="PANTHER" id="PTHR21716">
    <property type="entry name" value="TRANSMEMBRANE PROTEIN"/>
    <property type="match status" value="1"/>
</dbReference>
<evidence type="ECO:0000256" key="2">
    <source>
        <dbReference type="ARBA" id="ARBA00009773"/>
    </source>
</evidence>
<evidence type="ECO:0000313" key="10">
    <source>
        <dbReference type="EMBL" id="MBS9524442.1"/>
    </source>
</evidence>
<feature type="transmembrane region" description="Helical" evidence="9">
    <location>
        <begin position="215"/>
        <end position="235"/>
    </location>
</feature>
<reference evidence="10 11" key="1">
    <citation type="submission" date="2021-05" db="EMBL/GenBank/DDBJ databases">
        <authorList>
            <person name="Zhang Z.D."/>
            <person name="Osman G."/>
        </authorList>
    </citation>
    <scope>NUCLEOTIDE SEQUENCE [LARGE SCALE GENOMIC DNA]</scope>
    <source>
        <strain evidence="10 11">KCTC 32217</strain>
    </source>
</reference>
<keyword evidence="4" id="KW-1003">Cell membrane</keyword>
<feature type="region of interest" description="Disordered" evidence="8">
    <location>
        <begin position="121"/>
        <end position="150"/>
    </location>
</feature>
<evidence type="ECO:0000256" key="4">
    <source>
        <dbReference type="ARBA" id="ARBA00022475"/>
    </source>
</evidence>
<organism evidence="10 11">
    <name type="scientific">Litoribacter ruber</name>
    <dbReference type="NCBI Taxonomy" id="702568"/>
    <lineage>
        <taxon>Bacteria</taxon>
        <taxon>Pseudomonadati</taxon>
        <taxon>Bacteroidota</taxon>
        <taxon>Cytophagia</taxon>
        <taxon>Cytophagales</taxon>
        <taxon>Cyclobacteriaceae</taxon>
        <taxon>Litoribacter</taxon>
    </lineage>
</organism>
<dbReference type="RefSeq" id="WP_213945307.1">
    <property type="nucleotide sequence ID" value="NZ_JAHBGI010000002.1"/>
</dbReference>
<name>A0AAP2CM60_9BACT</name>
<accession>A0AAP2CM60</accession>
<dbReference type="GO" id="GO:0005886">
    <property type="term" value="C:plasma membrane"/>
    <property type="evidence" value="ECO:0007669"/>
    <property type="project" value="UniProtKB-SubCell"/>
</dbReference>
<evidence type="ECO:0000256" key="1">
    <source>
        <dbReference type="ARBA" id="ARBA00004651"/>
    </source>
</evidence>
<keyword evidence="11" id="KW-1185">Reference proteome</keyword>
<dbReference type="PANTHER" id="PTHR21716:SF53">
    <property type="entry name" value="PERMEASE PERM-RELATED"/>
    <property type="match status" value="1"/>
</dbReference>
<comment type="subcellular location">
    <subcellularLocation>
        <location evidence="1">Cell membrane</location>
        <topology evidence="1">Multi-pass membrane protein</topology>
    </subcellularLocation>
</comment>